<dbReference type="AlphaFoldDB" id="A0A953L8Y0"/>
<gene>
    <name evidence="6" type="ORF">KUV50_02775</name>
</gene>
<evidence type="ECO:0000256" key="3">
    <source>
        <dbReference type="ARBA" id="ARBA00022741"/>
    </source>
</evidence>
<comment type="similarity">
    <text evidence="1">Belongs to the ABC transporter superfamily.</text>
</comment>
<keyword evidence="7" id="KW-1185">Reference proteome</keyword>
<dbReference type="EMBL" id="JAHVHU010000003">
    <property type="protein sequence ID" value="MBY5957043.1"/>
    <property type="molecule type" value="Genomic_DNA"/>
</dbReference>
<dbReference type="GO" id="GO:0016887">
    <property type="term" value="F:ATP hydrolysis activity"/>
    <property type="evidence" value="ECO:0007669"/>
    <property type="project" value="InterPro"/>
</dbReference>
<reference evidence="6" key="1">
    <citation type="submission" date="2021-06" db="EMBL/GenBank/DDBJ databases">
        <title>44 bacteria genomes isolated from Dapeng, Shenzhen.</title>
        <authorList>
            <person name="Zheng W."/>
            <person name="Yu S."/>
            <person name="Huang Y."/>
        </authorList>
    </citation>
    <scope>NUCLEOTIDE SEQUENCE</scope>
    <source>
        <strain evidence="6">DP5N28-2</strain>
    </source>
</reference>
<proteinExistence type="inferred from homology"/>
<keyword evidence="2" id="KW-0813">Transport</keyword>
<evidence type="ECO:0000313" key="6">
    <source>
        <dbReference type="EMBL" id="MBY5957043.1"/>
    </source>
</evidence>
<dbReference type="InterPro" id="IPR017871">
    <property type="entry name" value="ABC_transporter-like_CS"/>
</dbReference>
<dbReference type="InterPro" id="IPR027417">
    <property type="entry name" value="P-loop_NTPase"/>
</dbReference>
<evidence type="ECO:0000256" key="1">
    <source>
        <dbReference type="ARBA" id="ARBA00005417"/>
    </source>
</evidence>
<dbReference type="Gene3D" id="3.40.50.300">
    <property type="entry name" value="P-loop containing nucleotide triphosphate hydrolases"/>
    <property type="match status" value="2"/>
</dbReference>
<feature type="domain" description="ABC transporter" evidence="5">
    <location>
        <begin position="238"/>
        <end position="446"/>
    </location>
</feature>
<comment type="caution">
    <text evidence="6">The sequence shown here is derived from an EMBL/GenBank/DDBJ whole genome shotgun (WGS) entry which is preliminary data.</text>
</comment>
<feature type="domain" description="ABC transporter" evidence="5">
    <location>
        <begin position="1"/>
        <end position="232"/>
    </location>
</feature>
<dbReference type="PROSITE" id="PS00211">
    <property type="entry name" value="ABC_TRANSPORTER_1"/>
    <property type="match status" value="1"/>
</dbReference>
<organism evidence="6 7">
    <name type="scientific">Membranihabitans marinus</name>
    <dbReference type="NCBI Taxonomy" id="1227546"/>
    <lineage>
        <taxon>Bacteria</taxon>
        <taxon>Pseudomonadati</taxon>
        <taxon>Bacteroidota</taxon>
        <taxon>Saprospiria</taxon>
        <taxon>Saprospirales</taxon>
        <taxon>Saprospiraceae</taxon>
        <taxon>Membranihabitans</taxon>
    </lineage>
</organism>
<sequence length="446" mass="50117">MNDQVLVSIPQWELERGKVYGVTGVTGSGKSTIGKWLAQVEPVYWKVSGRVQKPEVQSYETNDPSRESPLYLLQDAYKIFNPYVSILTHFRDLWRSHAAFSALRNFEEVFEILTEVGVKNPEVLVRYRVHQISQGEAQRCAFVLGLIRSASLRIYDEVFSNVDLEASRKMLGFLHRFCKRTHTSVLVISHETELIRDYAHELFAITDRQLHRMVLPARAFAPETIPGNFLPLLSMTAVRVPGYGERSGRKKWLSTLAAFDIGQGEVVGIHGVSGVGKTTFLKGLLGEHPLPRESCHITNGDGGSTTDLRGLDIRYLPQSVASSFNPAVPLRVSIREIQAVRKVSDEEVALLMAKFGLDPGHLDRFADELSGGEIQRMGIIATLLGSPDLLLLDESFSSLDYETRESIWHVLRQEQKSYSFSLLLVSHDTSWLGQIANRVYELEVYG</sequence>
<dbReference type="GO" id="GO:0005524">
    <property type="term" value="F:ATP binding"/>
    <property type="evidence" value="ECO:0007669"/>
    <property type="project" value="UniProtKB-KW"/>
</dbReference>
<evidence type="ECO:0000259" key="5">
    <source>
        <dbReference type="PROSITE" id="PS50893"/>
    </source>
</evidence>
<dbReference type="Proteomes" id="UP000753961">
    <property type="component" value="Unassembled WGS sequence"/>
</dbReference>
<dbReference type="Pfam" id="PF00005">
    <property type="entry name" value="ABC_tran"/>
    <property type="match status" value="2"/>
</dbReference>
<dbReference type="PROSITE" id="PS50893">
    <property type="entry name" value="ABC_TRANSPORTER_2"/>
    <property type="match status" value="2"/>
</dbReference>
<dbReference type="RefSeq" id="WP_222578567.1">
    <property type="nucleotide sequence ID" value="NZ_JAHVHU010000003.1"/>
</dbReference>
<accession>A0A953L8Y0</accession>
<evidence type="ECO:0000313" key="7">
    <source>
        <dbReference type="Proteomes" id="UP000753961"/>
    </source>
</evidence>
<evidence type="ECO:0000256" key="4">
    <source>
        <dbReference type="ARBA" id="ARBA00022840"/>
    </source>
</evidence>
<protein>
    <submittedName>
        <fullName evidence="6">ATP-binding cassette domain-containing protein</fullName>
    </submittedName>
</protein>
<keyword evidence="4 6" id="KW-0067">ATP-binding</keyword>
<dbReference type="InterPro" id="IPR003439">
    <property type="entry name" value="ABC_transporter-like_ATP-bd"/>
</dbReference>
<dbReference type="GO" id="GO:0055085">
    <property type="term" value="P:transmembrane transport"/>
    <property type="evidence" value="ECO:0007669"/>
    <property type="project" value="UniProtKB-ARBA"/>
</dbReference>
<dbReference type="SMART" id="SM00382">
    <property type="entry name" value="AAA"/>
    <property type="match status" value="2"/>
</dbReference>
<evidence type="ECO:0000256" key="2">
    <source>
        <dbReference type="ARBA" id="ARBA00022448"/>
    </source>
</evidence>
<keyword evidence="3" id="KW-0547">Nucleotide-binding</keyword>
<dbReference type="InterPro" id="IPR050319">
    <property type="entry name" value="ABC_transp_ATP-bind"/>
</dbReference>
<dbReference type="SUPFAM" id="SSF52540">
    <property type="entry name" value="P-loop containing nucleoside triphosphate hydrolases"/>
    <property type="match status" value="2"/>
</dbReference>
<dbReference type="InterPro" id="IPR003593">
    <property type="entry name" value="AAA+_ATPase"/>
</dbReference>
<dbReference type="PANTHER" id="PTHR43776:SF7">
    <property type="entry name" value="D,D-DIPEPTIDE TRANSPORT ATP-BINDING PROTEIN DDPF-RELATED"/>
    <property type="match status" value="1"/>
</dbReference>
<name>A0A953L8Y0_9BACT</name>
<dbReference type="PANTHER" id="PTHR43776">
    <property type="entry name" value="TRANSPORT ATP-BINDING PROTEIN"/>
    <property type="match status" value="1"/>
</dbReference>